<evidence type="ECO:0000313" key="4">
    <source>
        <dbReference type="Proteomes" id="UP000603234"/>
    </source>
</evidence>
<keyword evidence="1" id="KW-0862">Zinc</keyword>
<name>A0ABR6WQM5_9FIRM</name>
<organism evidence="3 4">
    <name type="scientific">Acetobacterium fimetarium</name>
    <dbReference type="NCBI Taxonomy" id="52691"/>
    <lineage>
        <taxon>Bacteria</taxon>
        <taxon>Bacillati</taxon>
        <taxon>Bacillota</taxon>
        <taxon>Clostridia</taxon>
        <taxon>Eubacteriales</taxon>
        <taxon>Eubacteriaceae</taxon>
        <taxon>Acetobacterium</taxon>
    </lineage>
</organism>
<dbReference type="PANTHER" id="PTHR38133:SF1">
    <property type="entry name" value="SLR1429 PROTEIN"/>
    <property type="match status" value="1"/>
</dbReference>
<gene>
    <name evidence="3" type="ORF">GH808_00510</name>
</gene>
<evidence type="ECO:0000259" key="2">
    <source>
        <dbReference type="PROSITE" id="PS50966"/>
    </source>
</evidence>
<proteinExistence type="predicted"/>
<dbReference type="PROSITE" id="PS50966">
    <property type="entry name" value="ZF_SWIM"/>
    <property type="match status" value="1"/>
</dbReference>
<dbReference type="PANTHER" id="PTHR38133">
    <property type="entry name" value="SLR1429 PROTEIN"/>
    <property type="match status" value="1"/>
</dbReference>
<dbReference type="Proteomes" id="UP000603234">
    <property type="component" value="Unassembled WGS sequence"/>
</dbReference>
<keyword evidence="1" id="KW-0863">Zinc-finger</keyword>
<feature type="domain" description="SWIM-type" evidence="2">
    <location>
        <begin position="153"/>
        <end position="183"/>
    </location>
</feature>
<dbReference type="InterPro" id="IPR007527">
    <property type="entry name" value="Znf_SWIM"/>
</dbReference>
<reference evidence="3 4" key="1">
    <citation type="journal article" date="2020" name="mSystems">
        <title>Defining Genomic and Predicted Metabolic Features of the Acetobacterium Genus.</title>
        <authorList>
            <person name="Ross D.E."/>
            <person name="Marshall C.W."/>
            <person name="Gulliver D."/>
            <person name="May H.D."/>
            <person name="Norman R.S."/>
        </authorList>
    </citation>
    <scope>NUCLEOTIDE SEQUENCE [LARGE SCALE GENOMIC DNA]</scope>
    <source>
        <strain evidence="3 4">DSM 8238</strain>
    </source>
</reference>
<evidence type="ECO:0000313" key="3">
    <source>
        <dbReference type="EMBL" id="MBC3802924.1"/>
    </source>
</evidence>
<keyword evidence="4" id="KW-1185">Reference proteome</keyword>
<dbReference type="RefSeq" id="WP_186840846.1">
    <property type="nucleotide sequence ID" value="NZ_WJBC01000001.1"/>
</dbReference>
<accession>A0ABR6WQM5</accession>
<evidence type="ECO:0000256" key="1">
    <source>
        <dbReference type="PROSITE-ProRule" id="PRU00325"/>
    </source>
</evidence>
<sequence length="239" mass="27057">MSYYDYDYGHVSVAQKKEKARKSMEKLKKIMPDIEPVVIDGTAIAKTWWGKAWNKNLESYADYRNRIGRGRSYVREGAVLHLKIDSGAIHALVQGSTATPYRVEIGIDPLDEKTWQQITSLCNRRIESLEQLVSGKFPKELESLFTARQEGLFPAPQEIHFHCSCPDSARLCKHVAAVLYGVGARLDQNPLLLFSLREMPVDQLIKKTIADKMESMLKNADKKSPRAIGDDQVFDLFGV</sequence>
<dbReference type="EMBL" id="WJBC01000001">
    <property type="protein sequence ID" value="MBC3802924.1"/>
    <property type="molecule type" value="Genomic_DNA"/>
</dbReference>
<comment type="caution">
    <text evidence="3">The sequence shown here is derived from an EMBL/GenBank/DDBJ whole genome shotgun (WGS) entry which is preliminary data.</text>
</comment>
<keyword evidence="1" id="KW-0479">Metal-binding</keyword>
<dbReference type="Pfam" id="PF04434">
    <property type="entry name" value="SWIM"/>
    <property type="match status" value="1"/>
</dbReference>
<protein>
    <recommendedName>
        <fullName evidence="2">SWIM-type domain-containing protein</fullName>
    </recommendedName>
</protein>